<evidence type="ECO:0000313" key="1">
    <source>
        <dbReference type="EMBL" id="CAG8752463.1"/>
    </source>
</evidence>
<proteinExistence type="predicted"/>
<name>A0ACA9QH55_9GLOM</name>
<feature type="non-terminal residue" evidence="1">
    <location>
        <position position="107"/>
    </location>
</feature>
<dbReference type="Proteomes" id="UP000789366">
    <property type="component" value="Unassembled WGS sequence"/>
</dbReference>
<dbReference type="EMBL" id="CAJVPW010043613">
    <property type="protein sequence ID" value="CAG8752463.1"/>
    <property type="molecule type" value="Genomic_DNA"/>
</dbReference>
<accession>A0ACA9QH55</accession>
<sequence length="107" mass="12430">WCNEIRDKKDTEFTRQFQEVEAYSQTSPEEIRFSKYEAHPQATYHSKPINTKHITQQLENCLDCYQEIKKDKGKAKETGHNTSQPIIEALEQKGESSTQAQIEVPSK</sequence>
<organism evidence="1 2">
    <name type="scientific">Cetraspora pellucida</name>
    <dbReference type="NCBI Taxonomy" id="1433469"/>
    <lineage>
        <taxon>Eukaryota</taxon>
        <taxon>Fungi</taxon>
        <taxon>Fungi incertae sedis</taxon>
        <taxon>Mucoromycota</taxon>
        <taxon>Glomeromycotina</taxon>
        <taxon>Glomeromycetes</taxon>
        <taxon>Diversisporales</taxon>
        <taxon>Gigasporaceae</taxon>
        <taxon>Cetraspora</taxon>
    </lineage>
</organism>
<feature type="non-terminal residue" evidence="1">
    <location>
        <position position="1"/>
    </location>
</feature>
<keyword evidence="2" id="KW-1185">Reference proteome</keyword>
<reference evidence="1" key="1">
    <citation type="submission" date="2021-06" db="EMBL/GenBank/DDBJ databases">
        <authorList>
            <person name="Kallberg Y."/>
            <person name="Tangrot J."/>
            <person name="Rosling A."/>
        </authorList>
    </citation>
    <scope>NUCLEOTIDE SEQUENCE</scope>
    <source>
        <strain evidence="1">28 12/20/2015</strain>
    </source>
</reference>
<comment type="caution">
    <text evidence="1">The sequence shown here is derived from an EMBL/GenBank/DDBJ whole genome shotgun (WGS) entry which is preliminary data.</text>
</comment>
<gene>
    <name evidence="1" type="ORF">SPELUC_LOCUS14577</name>
</gene>
<protein>
    <submittedName>
        <fullName evidence="1">7213_t:CDS:1</fullName>
    </submittedName>
</protein>
<evidence type="ECO:0000313" key="2">
    <source>
        <dbReference type="Proteomes" id="UP000789366"/>
    </source>
</evidence>